<dbReference type="FunFam" id="1.20.1250.20:FF:000218">
    <property type="entry name" value="facilitated trehalose transporter Tret1"/>
    <property type="match status" value="1"/>
</dbReference>
<feature type="transmembrane region" description="Helical" evidence="10">
    <location>
        <begin position="21"/>
        <end position="47"/>
    </location>
</feature>
<feature type="transmembrane region" description="Helical" evidence="10">
    <location>
        <begin position="174"/>
        <end position="195"/>
    </location>
</feature>
<dbReference type="Gene3D" id="1.20.1250.20">
    <property type="entry name" value="MFS general substrate transporter like domains"/>
    <property type="match status" value="1"/>
</dbReference>
<feature type="domain" description="Major facilitator superfamily (MFS) profile" evidence="11">
    <location>
        <begin position="22"/>
        <end position="447"/>
    </location>
</feature>
<dbReference type="RefSeq" id="WP_111499274.1">
    <property type="nucleotide sequence ID" value="NZ_QKYN01000014.1"/>
</dbReference>
<gene>
    <name evidence="12" type="ORF">DN069_03295</name>
</gene>
<comment type="caution">
    <text evidence="12">The sequence shown here is derived from an EMBL/GenBank/DDBJ whole genome shotgun (WGS) entry which is preliminary data.</text>
</comment>
<organism evidence="12 13">
    <name type="scientific">Streptacidiphilus pinicola</name>
    <dbReference type="NCBI Taxonomy" id="2219663"/>
    <lineage>
        <taxon>Bacteria</taxon>
        <taxon>Bacillati</taxon>
        <taxon>Actinomycetota</taxon>
        <taxon>Actinomycetes</taxon>
        <taxon>Kitasatosporales</taxon>
        <taxon>Streptomycetaceae</taxon>
        <taxon>Streptacidiphilus</taxon>
    </lineage>
</organism>
<keyword evidence="8 10" id="KW-0472">Membrane</keyword>
<dbReference type="OrthoDB" id="4008739at2"/>
<evidence type="ECO:0000256" key="4">
    <source>
        <dbReference type="ARBA" id="ARBA00022475"/>
    </source>
</evidence>
<dbReference type="PROSITE" id="PS00216">
    <property type="entry name" value="SUGAR_TRANSPORT_1"/>
    <property type="match status" value="1"/>
</dbReference>
<dbReference type="InterPro" id="IPR005829">
    <property type="entry name" value="Sugar_transporter_CS"/>
</dbReference>
<feature type="transmembrane region" description="Helical" evidence="10">
    <location>
        <begin position="293"/>
        <end position="316"/>
    </location>
</feature>
<reference evidence="12 13" key="1">
    <citation type="submission" date="2018-06" db="EMBL/GenBank/DDBJ databases">
        <title>Streptacidiphilus pinicola sp. nov., isolated from pine grove soil.</title>
        <authorList>
            <person name="Roh S.G."/>
            <person name="Park S."/>
            <person name="Kim M.-K."/>
            <person name="Yun B.-R."/>
            <person name="Park J."/>
            <person name="Kim M.J."/>
            <person name="Kim Y.S."/>
            <person name="Kim S.B."/>
        </authorList>
    </citation>
    <scope>NUCLEOTIDE SEQUENCE [LARGE SCALE GENOMIC DNA]</scope>
    <source>
        <strain evidence="12 13">MMS16-CNU450</strain>
    </source>
</reference>
<dbReference type="AlphaFoldDB" id="A0A2X0KJV9"/>
<keyword evidence="4" id="KW-1003">Cell membrane</keyword>
<dbReference type="PROSITE" id="PS50850">
    <property type="entry name" value="MFS"/>
    <property type="match status" value="1"/>
</dbReference>
<dbReference type="GO" id="GO:0022857">
    <property type="term" value="F:transmembrane transporter activity"/>
    <property type="evidence" value="ECO:0007669"/>
    <property type="project" value="InterPro"/>
</dbReference>
<dbReference type="Pfam" id="PF00083">
    <property type="entry name" value="Sugar_tr"/>
    <property type="match status" value="1"/>
</dbReference>
<evidence type="ECO:0000313" key="13">
    <source>
        <dbReference type="Proteomes" id="UP000248889"/>
    </source>
</evidence>
<proteinExistence type="inferred from homology"/>
<dbReference type="GO" id="GO:0005886">
    <property type="term" value="C:plasma membrane"/>
    <property type="evidence" value="ECO:0007669"/>
    <property type="project" value="UniProtKB-SubCell"/>
</dbReference>
<dbReference type="PANTHER" id="PTHR48023">
    <property type="entry name" value="D-XYLOSE-PROTON SYMPORTER-LIKE 2"/>
    <property type="match status" value="1"/>
</dbReference>
<evidence type="ECO:0000256" key="7">
    <source>
        <dbReference type="ARBA" id="ARBA00022989"/>
    </source>
</evidence>
<sequence>MAQATASPPSPSTLRRLHPGTLYAFGALGGILFGYDLGVIAGILVVIAKPWNLSGFDKGLVTASLSVGAMIGAGLAARLTGRIGRRRTIMASGGVVILGTVACALSPGFGVLVVFRTLLGLGIGLSSATVPTYLSELAPARIRGAMGSLNQIFIVSGILIAFLVDYWLQPAHQWRWMFAGALVPALVLVVGLTFLPETPRWLVNLGREDEARAVLASTHRADEIDAELQAIREVIRLDREQSYRVRDLFTSRWVRPMLLVALLLAIGQQFSGVNAINAYFPTMLVSLGFTANTALLSAIVLGVTKLAFTAWVVFVVDRWGRKPLLLIGNVVMVVTLALTGVVISGVHDKGTLGTLTVVLLVLYLAGYELGWGAVVWVMMAEVFPLKARGAGMGVGAVVLWAATGLITAIFPIMSDRNHLGVANSMYVFAAVNLVLLGLTKRLVPETKGRSLEQIELDLRN</sequence>
<dbReference type="InterPro" id="IPR036259">
    <property type="entry name" value="MFS_trans_sf"/>
</dbReference>
<evidence type="ECO:0000256" key="6">
    <source>
        <dbReference type="ARBA" id="ARBA00022692"/>
    </source>
</evidence>
<evidence type="ECO:0000256" key="10">
    <source>
        <dbReference type="SAM" id="Phobius"/>
    </source>
</evidence>
<dbReference type="InterPro" id="IPR050820">
    <property type="entry name" value="MFS_Sugar_Transporter"/>
</dbReference>
<dbReference type="InterPro" id="IPR005828">
    <property type="entry name" value="MFS_sugar_transport-like"/>
</dbReference>
<evidence type="ECO:0000313" key="12">
    <source>
        <dbReference type="EMBL" id="RAG87000.1"/>
    </source>
</evidence>
<feature type="transmembrane region" description="Helical" evidence="10">
    <location>
        <begin position="419"/>
        <end position="439"/>
    </location>
</feature>
<evidence type="ECO:0000256" key="1">
    <source>
        <dbReference type="ARBA" id="ARBA00004651"/>
    </source>
</evidence>
<evidence type="ECO:0000256" key="3">
    <source>
        <dbReference type="ARBA" id="ARBA00022448"/>
    </source>
</evidence>
<feature type="transmembrane region" description="Helical" evidence="10">
    <location>
        <begin position="323"/>
        <end position="346"/>
    </location>
</feature>
<dbReference type="InterPro" id="IPR020846">
    <property type="entry name" value="MFS_dom"/>
</dbReference>
<feature type="transmembrane region" description="Helical" evidence="10">
    <location>
        <begin position="390"/>
        <end position="413"/>
    </location>
</feature>
<evidence type="ECO:0000256" key="9">
    <source>
        <dbReference type="RuleBase" id="RU003346"/>
    </source>
</evidence>
<protein>
    <submittedName>
        <fullName evidence="12">Sugar porter family MFS transporter</fullName>
    </submittedName>
</protein>
<feature type="transmembrane region" description="Helical" evidence="10">
    <location>
        <begin position="352"/>
        <end position="378"/>
    </location>
</feature>
<evidence type="ECO:0000256" key="2">
    <source>
        <dbReference type="ARBA" id="ARBA00010992"/>
    </source>
</evidence>
<dbReference type="PRINTS" id="PR00171">
    <property type="entry name" value="SUGRTRNSPORT"/>
</dbReference>
<feature type="transmembrane region" description="Helical" evidence="10">
    <location>
        <begin position="146"/>
        <end position="168"/>
    </location>
</feature>
<name>A0A2X0KJV9_9ACTN</name>
<keyword evidence="3 9" id="KW-0813">Transport</keyword>
<dbReference type="NCBIfam" id="TIGR00879">
    <property type="entry name" value="SP"/>
    <property type="match status" value="1"/>
</dbReference>
<feature type="transmembrane region" description="Helical" evidence="10">
    <location>
        <begin position="253"/>
        <end position="273"/>
    </location>
</feature>
<keyword evidence="5" id="KW-0762">Sugar transport</keyword>
<comment type="subcellular location">
    <subcellularLocation>
        <location evidence="1">Cell membrane</location>
        <topology evidence="1">Multi-pass membrane protein</topology>
    </subcellularLocation>
</comment>
<evidence type="ECO:0000256" key="8">
    <source>
        <dbReference type="ARBA" id="ARBA00023136"/>
    </source>
</evidence>
<dbReference type="GO" id="GO:1904659">
    <property type="term" value="P:D-glucose transmembrane transport"/>
    <property type="evidence" value="ECO:0007669"/>
    <property type="project" value="TreeGrafter"/>
</dbReference>
<dbReference type="InterPro" id="IPR003663">
    <property type="entry name" value="Sugar/inositol_transpt"/>
</dbReference>
<comment type="similarity">
    <text evidence="2 9">Belongs to the major facilitator superfamily. Sugar transporter (TC 2.A.1.1) family.</text>
</comment>
<keyword evidence="13" id="KW-1185">Reference proteome</keyword>
<evidence type="ECO:0000259" key="11">
    <source>
        <dbReference type="PROSITE" id="PS50850"/>
    </source>
</evidence>
<dbReference type="EMBL" id="QKYN01000014">
    <property type="protein sequence ID" value="RAG87000.1"/>
    <property type="molecule type" value="Genomic_DNA"/>
</dbReference>
<feature type="transmembrane region" description="Helical" evidence="10">
    <location>
        <begin position="113"/>
        <end position="134"/>
    </location>
</feature>
<keyword evidence="6 10" id="KW-0812">Transmembrane</keyword>
<feature type="transmembrane region" description="Helical" evidence="10">
    <location>
        <begin position="59"/>
        <end position="77"/>
    </location>
</feature>
<dbReference type="Proteomes" id="UP000248889">
    <property type="component" value="Unassembled WGS sequence"/>
</dbReference>
<accession>A0A2X0KJV9</accession>
<dbReference type="PANTHER" id="PTHR48023:SF4">
    <property type="entry name" value="D-XYLOSE-PROTON SYMPORTER-LIKE 2"/>
    <property type="match status" value="1"/>
</dbReference>
<dbReference type="SUPFAM" id="SSF103473">
    <property type="entry name" value="MFS general substrate transporter"/>
    <property type="match status" value="1"/>
</dbReference>
<dbReference type="PROSITE" id="PS00217">
    <property type="entry name" value="SUGAR_TRANSPORT_2"/>
    <property type="match status" value="1"/>
</dbReference>
<feature type="transmembrane region" description="Helical" evidence="10">
    <location>
        <begin position="89"/>
        <end position="107"/>
    </location>
</feature>
<keyword evidence="7 10" id="KW-1133">Transmembrane helix</keyword>
<evidence type="ECO:0000256" key="5">
    <source>
        <dbReference type="ARBA" id="ARBA00022597"/>
    </source>
</evidence>